<dbReference type="Proteomes" id="UP000637628">
    <property type="component" value="Unassembled WGS sequence"/>
</dbReference>
<evidence type="ECO:0000313" key="2">
    <source>
        <dbReference type="EMBL" id="GIE03391.1"/>
    </source>
</evidence>
<evidence type="ECO:0000259" key="1">
    <source>
        <dbReference type="Pfam" id="PF04149"/>
    </source>
</evidence>
<dbReference type="RefSeq" id="WP_203729251.1">
    <property type="nucleotide sequence ID" value="NZ_BAAATX010000006.1"/>
</dbReference>
<feature type="domain" description="DUF397" evidence="1">
    <location>
        <begin position="28"/>
        <end position="71"/>
    </location>
</feature>
<reference evidence="2 3" key="1">
    <citation type="submission" date="2021-01" db="EMBL/GenBank/DDBJ databases">
        <title>Whole genome shotgun sequence of Actinoplanes durhamensis NBRC 14914.</title>
        <authorList>
            <person name="Komaki H."/>
            <person name="Tamura T."/>
        </authorList>
    </citation>
    <scope>NUCLEOTIDE SEQUENCE [LARGE SCALE GENOMIC DNA]</scope>
    <source>
        <strain evidence="2 3">NBRC 14914</strain>
    </source>
</reference>
<sequence>MGTDLYSVEIPDRQFRTPCGGNLGGSLESCVSFAEIPGHPGAYAVRDTKRGTASPELRFTAAEMTDFVAAMTATPGGTA</sequence>
<dbReference type="EMBL" id="BOML01000038">
    <property type="protein sequence ID" value="GIE03391.1"/>
    <property type="molecule type" value="Genomic_DNA"/>
</dbReference>
<dbReference type="InterPro" id="IPR007278">
    <property type="entry name" value="DUF397"/>
</dbReference>
<proteinExistence type="predicted"/>
<organism evidence="2 3">
    <name type="scientific">Paractinoplanes durhamensis</name>
    <dbReference type="NCBI Taxonomy" id="113563"/>
    <lineage>
        <taxon>Bacteria</taxon>
        <taxon>Bacillati</taxon>
        <taxon>Actinomycetota</taxon>
        <taxon>Actinomycetes</taxon>
        <taxon>Micromonosporales</taxon>
        <taxon>Micromonosporaceae</taxon>
        <taxon>Paractinoplanes</taxon>
    </lineage>
</organism>
<gene>
    <name evidence="2" type="ORF">Adu01nite_47410</name>
</gene>
<comment type="caution">
    <text evidence="2">The sequence shown here is derived from an EMBL/GenBank/DDBJ whole genome shotgun (WGS) entry which is preliminary data.</text>
</comment>
<evidence type="ECO:0000313" key="3">
    <source>
        <dbReference type="Proteomes" id="UP000637628"/>
    </source>
</evidence>
<name>A0ABQ3Z0P7_9ACTN</name>
<protein>
    <recommendedName>
        <fullName evidence="1">DUF397 domain-containing protein</fullName>
    </recommendedName>
</protein>
<keyword evidence="3" id="KW-1185">Reference proteome</keyword>
<dbReference type="Pfam" id="PF04149">
    <property type="entry name" value="DUF397"/>
    <property type="match status" value="1"/>
</dbReference>
<accession>A0ABQ3Z0P7</accession>